<keyword evidence="11 22" id="KW-0547">Nucleotide-binding</keyword>
<dbReference type="PROSITE" id="PS01012">
    <property type="entry name" value="FOLYLPOLYGLU_SYNT_2"/>
    <property type="match status" value="1"/>
</dbReference>
<dbReference type="EMBL" id="AQHR01000080">
    <property type="protein sequence ID" value="EON76718.1"/>
    <property type="molecule type" value="Genomic_DNA"/>
</dbReference>
<dbReference type="STRING" id="1232681.ADIS_2777"/>
<evidence type="ECO:0000256" key="1">
    <source>
        <dbReference type="ARBA" id="ARBA00001946"/>
    </source>
</evidence>
<keyword evidence="26" id="KW-1185">Reference proteome</keyword>
<evidence type="ECO:0000313" key="25">
    <source>
        <dbReference type="EMBL" id="EON76718.1"/>
    </source>
</evidence>
<dbReference type="GO" id="GO:0046872">
    <property type="term" value="F:metal ion binding"/>
    <property type="evidence" value="ECO:0007669"/>
    <property type="project" value="UniProtKB-KW"/>
</dbReference>
<name>R7ZRP3_9BACT</name>
<protein>
    <recommendedName>
        <fullName evidence="8">Dihydrofolate synthase/folylpolyglutamate synthase</fullName>
        <ecNumber evidence="6">6.3.2.12</ecNumber>
        <ecNumber evidence="7">6.3.2.17</ecNumber>
    </recommendedName>
    <alternativeName>
        <fullName evidence="17">Folylpoly-gamma-glutamate synthetase-dihydrofolate synthetase</fullName>
    </alternativeName>
    <alternativeName>
        <fullName evidence="15">Folylpolyglutamate synthetase</fullName>
    </alternativeName>
    <alternativeName>
        <fullName evidence="16">Tetrahydrofolylpolyglutamate synthase</fullName>
    </alternativeName>
</protein>
<dbReference type="PANTHER" id="PTHR11136:SF0">
    <property type="entry name" value="DIHYDROFOLATE SYNTHETASE-RELATED"/>
    <property type="match status" value="1"/>
</dbReference>
<feature type="domain" description="Mur ligase central" evidence="24">
    <location>
        <begin position="51"/>
        <end position="271"/>
    </location>
</feature>
<evidence type="ECO:0000256" key="14">
    <source>
        <dbReference type="ARBA" id="ARBA00022909"/>
    </source>
</evidence>
<comment type="function">
    <text evidence="2">Functions in two distinct reactions of the de novo folate biosynthetic pathway. Catalyzes the addition of a glutamate residue to dihydropteroate (7,8-dihydropteroate or H2Pte) to form dihydrofolate (7,8-dihydrofolate monoglutamate or H2Pte-Glu). Also catalyzes successive additions of L-glutamate to tetrahydrofolate or 10-formyltetrahydrofolate or 5,10-methylenetetrahydrofolate, leading to folylpolyglutamate derivatives.</text>
</comment>
<dbReference type="SUPFAM" id="SSF53244">
    <property type="entry name" value="MurD-like peptide ligases, peptide-binding domain"/>
    <property type="match status" value="1"/>
</dbReference>
<evidence type="ECO:0000256" key="12">
    <source>
        <dbReference type="ARBA" id="ARBA00022840"/>
    </source>
</evidence>
<comment type="pathway">
    <text evidence="4">Cofactor biosynthesis; tetrahydrofolylpolyglutamate biosynthesis.</text>
</comment>
<dbReference type="AlphaFoldDB" id="R7ZRP3"/>
<keyword evidence="13" id="KW-0460">Magnesium</keyword>
<comment type="cofactor">
    <cofactor evidence="1">
        <name>Mg(2+)</name>
        <dbReference type="ChEBI" id="CHEBI:18420"/>
    </cofactor>
</comment>
<dbReference type="FunFam" id="3.40.1190.10:FF:000011">
    <property type="entry name" value="Folylpolyglutamate synthase/dihydrofolate synthase"/>
    <property type="match status" value="1"/>
</dbReference>
<dbReference type="PANTHER" id="PTHR11136">
    <property type="entry name" value="FOLYLPOLYGLUTAMATE SYNTHASE-RELATED"/>
    <property type="match status" value="1"/>
</dbReference>
<dbReference type="Proteomes" id="UP000013909">
    <property type="component" value="Unassembled WGS sequence"/>
</dbReference>
<dbReference type="GO" id="GO:0046656">
    <property type="term" value="P:folic acid biosynthetic process"/>
    <property type="evidence" value="ECO:0007669"/>
    <property type="project" value="UniProtKB-KW"/>
</dbReference>
<evidence type="ECO:0000259" key="24">
    <source>
        <dbReference type="Pfam" id="PF08245"/>
    </source>
</evidence>
<dbReference type="OrthoDB" id="9809356at2"/>
<evidence type="ECO:0000256" key="20">
    <source>
        <dbReference type="ARBA" id="ARBA00049035"/>
    </source>
</evidence>
<evidence type="ECO:0000256" key="21">
    <source>
        <dbReference type="ARBA" id="ARBA00049161"/>
    </source>
</evidence>
<comment type="pathway">
    <text evidence="3">Cofactor biosynthesis; tetrahydrofolate biosynthesis; 7,8-dihydrofolate from 2-amino-4-hydroxy-6-hydroxymethyl-7,8-dihydropteridine diphosphate and 4-aminobenzoate: step 2/2.</text>
</comment>
<evidence type="ECO:0000256" key="11">
    <source>
        <dbReference type="ARBA" id="ARBA00022741"/>
    </source>
</evidence>
<comment type="catalytic activity">
    <reaction evidence="20">
        <text>(6R)-5,10-methylenetetrahydrofolyl-(gamma-L-Glu)(n) + L-glutamate + ATP = (6R)-5,10-methylenetetrahydrofolyl-(gamma-L-Glu)(n+1) + ADP + phosphate + H(+)</text>
        <dbReference type="Rhea" id="RHEA:51912"/>
        <dbReference type="Rhea" id="RHEA-COMP:13257"/>
        <dbReference type="Rhea" id="RHEA-COMP:13258"/>
        <dbReference type="ChEBI" id="CHEBI:15378"/>
        <dbReference type="ChEBI" id="CHEBI:29985"/>
        <dbReference type="ChEBI" id="CHEBI:30616"/>
        <dbReference type="ChEBI" id="CHEBI:43474"/>
        <dbReference type="ChEBI" id="CHEBI:136572"/>
        <dbReference type="ChEBI" id="CHEBI:456216"/>
        <dbReference type="EC" id="6.3.2.17"/>
    </reaction>
</comment>
<evidence type="ECO:0000256" key="19">
    <source>
        <dbReference type="ARBA" id="ARBA00047808"/>
    </source>
</evidence>
<dbReference type="EC" id="6.3.2.17" evidence="7"/>
<dbReference type="PIRSF" id="PIRSF001563">
    <property type="entry name" value="Folylpolyglu_synth"/>
    <property type="match status" value="1"/>
</dbReference>
<dbReference type="PROSITE" id="PS01011">
    <property type="entry name" value="FOLYLPOLYGLU_SYNT_1"/>
    <property type="match status" value="1"/>
</dbReference>
<comment type="catalytic activity">
    <reaction evidence="19">
        <text>10-formyltetrahydrofolyl-(gamma-L-Glu)(n) + L-glutamate + ATP = 10-formyltetrahydrofolyl-(gamma-L-Glu)(n+1) + ADP + phosphate + H(+)</text>
        <dbReference type="Rhea" id="RHEA:51904"/>
        <dbReference type="Rhea" id="RHEA-COMP:13088"/>
        <dbReference type="Rhea" id="RHEA-COMP:14300"/>
        <dbReference type="ChEBI" id="CHEBI:15378"/>
        <dbReference type="ChEBI" id="CHEBI:29985"/>
        <dbReference type="ChEBI" id="CHEBI:30616"/>
        <dbReference type="ChEBI" id="CHEBI:43474"/>
        <dbReference type="ChEBI" id="CHEBI:134413"/>
        <dbReference type="ChEBI" id="CHEBI:456216"/>
        <dbReference type="EC" id="6.3.2.17"/>
    </reaction>
</comment>
<proteinExistence type="inferred from homology"/>
<dbReference type="InterPro" id="IPR018109">
    <property type="entry name" value="Folylpolyglutamate_synth_CS"/>
</dbReference>
<dbReference type="Gene3D" id="3.90.190.20">
    <property type="entry name" value="Mur ligase, C-terminal domain"/>
    <property type="match status" value="1"/>
</dbReference>
<keyword evidence="10" id="KW-0479">Metal-binding</keyword>
<dbReference type="GO" id="GO:0008841">
    <property type="term" value="F:dihydrofolate synthase activity"/>
    <property type="evidence" value="ECO:0007669"/>
    <property type="project" value="UniProtKB-EC"/>
</dbReference>
<feature type="domain" description="Mur ligase C-terminal" evidence="23">
    <location>
        <begin position="303"/>
        <end position="420"/>
    </location>
</feature>
<evidence type="ECO:0000256" key="6">
    <source>
        <dbReference type="ARBA" id="ARBA00013023"/>
    </source>
</evidence>
<evidence type="ECO:0000256" key="5">
    <source>
        <dbReference type="ARBA" id="ARBA00008276"/>
    </source>
</evidence>
<evidence type="ECO:0000313" key="26">
    <source>
        <dbReference type="Proteomes" id="UP000013909"/>
    </source>
</evidence>
<dbReference type="PATRIC" id="fig|1288963.3.peg.2766"/>
<evidence type="ECO:0000256" key="2">
    <source>
        <dbReference type="ARBA" id="ARBA00002714"/>
    </source>
</evidence>
<comment type="catalytic activity">
    <reaction evidence="21">
        <text>7,8-dihydropteroate + L-glutamate + ATP = 7,8-dihydrofolate + ADP + phosphate + H(+)</text>
        <dbReference type="Rhea" id="RHEA:23584"/>
        <dbReference type="ChEBI" id="CHEBI:15378"/>
        <dbReference type="ChEBI" id="CHEBI:17839"/>
        <dbReference type="ChEBI" id="CHEBI:29985"/>
        <dbReference type="ChEBI" id="CHEBI:30616"/>
        <dbReference type="ChEBI" id="CHEBI:43474"/>
        <dbReference type="ChEBI" id="CHEBI:57451"/>
        <dbReference type="ChEBI" id="CHEBI:456216"/>
        <dbReference type="EC" id="6.3.2.12"/>
    </reaction>
</comment>
<evidence type="ECO:0000256" key="17">
    <source>
        <dbReference type="ARBA" id="ARBA00032510"/>
    </source>
</evidence>
<dbReference type="InterPro" id="IPR036565">
    <property type="entry name" value="Mur-like_cat_sf"/>
</dbReference>
<evidence type="ECO:0000256" key="4">
    <source>
        <dbReference type="ARBA" id="ARBA00005150"/>
    </source>
</evidence>
<dbReference type="GO" id="GO:0004326">
    <property type="term" value="F:tetrahydrofolylpolyglutamate synthase activity"/>
    <property type="evidence" value="ECO:0007669"/>
    <property type="project" value="UniProtKB-EC"/>
</dbReference>
<organism evidence="25 26">
    <name type="scientific">Lunatimonas lonarensis</name>
    <dbReference type="NCBI Taxonomy" id="1232681"/>
    <lineage>
        <taxon>Bacteria</taxon>
        <taxon>Pseudomonadati</taxon>
        <taxon>Bacteroidota</taxon>
        <taxon>Cytophagia</taxon>
        <taxon>Cytophagales</taxon>
        <taxon>Cyclobacteriaceae</taxon>
    </lineage>
</organism>
<dbReference type="InterPro" id="IPR013221">
    <property type="entry name" value="Mur_ligase_cen"/>
</dbReference>
<evidence type="ECO:0000256" key="9">
    <source>
        <dbReference type="ARBA" id="ARBA00022598"/>
    </source>
</evidence>
<evidence type="ECO:0000256" key="13">
    <source>
        <dbReference type="ARBA" id="ARBA00022842"/>
    </source>
</evidence>
<evidence type="ECO:0000256" key="16">
    <source>
        <dbReference type="ARBA" id="ARBA00030592"/>
    </source>
</evidence>
<keyword evidence="9 22" id="KW-0436">Ligase</keyword>
<sequence length="430" mass="47702">MNYQETLDYLFHALPMFQRIGAAAFKKDLGPTLQLCKHLGDPQDRFKSIHVGGTNGKGSTSHCLASVLQAQGYKVGLYTSPHLKSFTERIRINGQPISEEAVVDFVRDNMEFMETIKPSFFEMTVALAFDYFAKERVDVAVIEVGMGGRLDSTNVIRPIMSIITNIGYDHMEFLGDTLQEIAVEKAGIIKSGIPIIIGTSQPETEEVFVKTAAEREAPIYFADREVKVRRGTSSGQVQTVPYVWEYELVQSEIHLGLTGDYQLANLPAILLACRLLPAWGFPLDESAITRGLREVVTSTGLKGRWQRMCENPLTICDTGHNVDAFELIVRQLRQISYRRLWMVMGMVKDKDAGSVLALLPKDASYVFCQASIPRAMPAAELAMHARGFGLNGKVVEDVNEALEWATKSAHSEDLIFVGGSTFVVAELSEL</sequence>
<dbReference type="GO" id="GO:0005524">
    <property type="term" value="F:ATP binding"/>
    <property type="evidence" value="ECO:0007669"/>
    <property type="project" value="UniProtKB-KW"/>
</dbReference>
<dbReference type="GO" id="GO:0005737">
    <property type="term" value="C:cytoplasm"/>
    <property type="evidence" value="ECO:0007669"/>
    <property type="project" value="TreeGrafter"/>
</dbReference>
<dbReference type="InterPro" id="IPR036615">
    <property type="entry name" value="Mur_ligase_C_dom_sf"/>
</dbReference>
<dbReference type="Pfam" id="PF08245">
    <property type="entry name" value="Mur_ligase_M"/>
    <property type="match status" value="1"/>
</dbReference>
<evidence type="ECO:0000256" key="22">
    <source>
        <dbReference type="PIRNR" id="PIRNR001563"/>
    </source>
</evidence>
<evidence type="ECO:0000256" key="18">
    <source>
        <dbReference type="ARBA" id="ARBA00047493"/>
    </source>
</evidence>
<dbReference type="InterPro" id="IPR004101">
    <property type="entry name" value="Mur_ligase_C"/>
</dbReference>
<dbReference type="EC" id="6.3.2.12" evidence="6"/>
<evidence type="ECO:0000256" key="10">
    <source>
        <dbReference type="ARBA" id="ARBA00022723"/>
    </source>
</evidence>
<keyword evidence="12 22" id="KW-0067">ATP-binding</keyword>
<dbReference type="RefSeq" id="WP_010854911.1">
    <property type="nucleotide sequence ID" value="NZ_AQHR01000080.1"/>
</dbReference>
<dbReference type="Gene3D" id="3.40.1190.10">
    <property type="entry name" value="Mur-like, catalytic domain"/>
    <property type="match status" value="1"/>
</dbReference>
<evidence type="ECO:0000256" key="8">
    <source>
        <dbReference type="ARBA" id="ARBA00019357"/>
    </source>
</evidence>
<dbReference type="NCBIfam" id="TIGR01499">
    <property type="entry name" value="folC"/>
    <property type="match status" value="1"/>
</dbReference>
<evidence type="ECO:0000256" key="3">
    <source>
        <dbReference type="ARBA" id="ARBA00004799"/>
    </source>
</evidence>
<dbReference type="InterPro" id="IPR001645">
    <property type="entry name" value="Folylpolyglutamate_synth"/>
</dbReference>
<gene>
    <name evidence="25" type="ORF">ADIS_2777</name>
</gene>
<comment type="similarity">
    <text evidence="5 22">Belongs to the folylpolyglutamate synthase family.</text>
</comment>
<evidence type="ECO:0000256" key="15">
    <source>
        <dbReference type="ARBA" id="ARBA00030048"/>
    </source>
</evidence>
<accession>R7ZRP3</accession>
<comment type="catalytic activity">
    <reaction evidence="18">
        <text>(6S)-5,6,7,8-tetrahydrofolyl-(gamma-L-Glu)(n) + L-glutamate + ATP = (6S)-5,6,7,8-tetrahydrofolyl-(gamma-L-Glu)(n+1) + ADP + phosphate + H(+)</text>
        <dbReference type="Rhea" id="RHEA:10580"/>
        <dbReference type="Rhea" id="RHEA-COMP:14738"/>
        <dbReference type="Rhea" id="RHEA-COMP:14740"/>
        <dbReference type="ChEBI" id="CHEBI:15378"/>
        <dbReference type="ChEBI" id="CHEBI:29985"/>
        <dbReference type="ChEBI" id="CHEBI:30616"/>
        <dbReference type="ChEBI" id="CHEBI:43474"/>
        <dbReference type="ChEBI" id="CHEBI:141005"/>
        <dbReference type="ChEBI" id="CHEBI:456216"/>
        <dbReference type="EC" id="6.3.2.17"/>
    </reaction>
</comment>
<evidence type="ECO:0000256" key="7">
    <source>
        <dbReference type="ARBA" id="ARBA00013025"/>
    </source>
</evidence>
<dbReference type="SUPFAM" id="SSF53623">
    <property type="entry name" value="MurD-like peptide ligases, catalytic domain"/>
    <property type="match status" value="1"/>
</dbReference>
<dbReference type="Pfam" id="PF02875">
    <property type="entry name" value="Mur_ligase_C"/>
    <property type="match status" value="1"/>
</dbReference>
<comment type="caution">
    <text evidence="25">The sequence shown here is derived from an EMBL/GenBank/DDBJ whole genome shotgun (WGS) entry which is preliminary data.</text>
</comment>
<keyword evidence="14" id="KW-0289">Folate biosynthesis</keyword>
<reference evidence="25 26" key="1">
    <citation type="submission" date="2013-02" db="EMBL/GenBank/DDBJ databases">
        <title>A novel strain isolated from Lonar lake, Maharashtra, India.</title>
        <authorList>
            <person name="Singh A."/>
        </authorList>
    </citation>
    <scope>NUCLEOTIDE SEQUENCE [LARGE SCALE GENOMIC DNA]</scope>
    <source>
        <strain evidence="25 26">AK24</strain>
    </source>
</reference>
<evidence type="ECO:0000259" key="23">
    <source>
        <dbReference type="Pfam" id="PF02875"/>
    </source>
</evidence>